<sequence>MKKTQSGHFFYYFTDLNETFSLFLLNSPEKIAPHTITHFSGKGALNLSTAKGTGNRPACPSTLFAAMNAIDIGGHGSRTDTNVILIEFLKKIGTPKRGPADLESHTQFKIPANSNS</sequence>
<evidence type="ECO:0000256" key="1">
    <source>
        <dbReference type="SAM" id="MobiDB-lite"/>
    </source>
</evidence>
<evidence type="ECO:0000313" key="2">
    <source>
        <dbReference type="EMBL" id="PKK89833.1"/>
    </source>
</evidence>
<accession>A0A2N1PNA6</accession>
<reference evidence="2 3" key="1">
    <citation type="journal article" date="2017" name="ISME J.">
        <title>Potential for microbial H2 and metal transformations associated with novel bacteria and archaea in deep terrestrial subsurface sediments.</title>
        <authorList>
            <person name="Hernsdorf A.W."/>
            <person name="Amano Y."/>
            <person name="Miyakawa K."/>
            <person name="Ise K."/>
            <person name="Suzuki Y."/>
            <person name="Anantharaman K."/>
            <person name="Probst A."/>
            <person name="Burstein D."/>
            <person name="Thomas B.C."/>
            <person name="Banfield J.F."/>
        </authorList>
    </citation>
    <scope>NUCLEOTIDE SEQUENCE [LARGE SCALE GENOMIC DNA]</scope>
    <source>
        <strain evidence="2">HGW-Wallbacteria-1</strain>
    </source>
</reference>
<name>A0A2N1PNA6_9BACT</name>
<comment type="caution">
    <text evidence="2">The sequence shown here is derived from an EMBL/GenBank/DDBJ whole genome shotgun (WGS) entry which is preliminary data.</text>
</comment>
<dbReference type="EMBL" id="PGXC01000011">
    <property type="protein sequence ID" value="PKK89833.1"/>
    <property type="molecule type" value="Genomic_DNA"/>
</dbReference>
<protein>
    <submittedName>
        <fullName evidence="2">Uncharacterized protein</fullName>
    </submittedName>
</protein>
<feature type="region of interest" description="Disordered" evidence="1">
    <location>
        <begin position="95"/>
        <end position="116"/>
    </location>
</feature>
<organism evidence="2 3">
    <name type="scientific">Candidatus Wallbacteria bacterium HGW-Wallbacteria-1</name>
    <dbReference type="NCBI Taxonomy" id="2013854"/>
    <lineage>
        <taxon>Bacteria</taxon>
        <taxon>Candidatus Walliibacteriota</taxon>
    </lineage>
</organism>
<evidence type="ECO:0000313" key="3">
    <source>
        <dbReference type="Proteomes" id="UP000233256"/>
    </source>
</evidence>
<dbReference type="AlphaFoldDB" id="A0A2N1PNA6"/>
<dbReference type="Proteomes" id="UP000233256">
    <property type="component" value="Unassembled WGS sequence"/>
</dbReference>
<gene>
    <name evidence="2" type="ORF">CVV64_12490</name>
</gene>
<proteinExistence type="predicted"/>